<dbReference type="SUPFAM" id="SSF53649">
    <property type="entry name" value="Alkaline phosphatase-like"/>
    <property type="match status" value="1"/>
</dbReference>
<protein>
    <recommendedName>
        <fullName evidence="3">Glycerophosphoryl diester phosphodiesterase</fullName>
    </recommendedName>
</protein>
<dbReference type="InterPro" id="IPR017850">
    <property type="entry name" value="Alkaline_phosphatase_core_sf"/>
</dbReference>
<dbReference type="Gene3D" id="3.20.20.190">
    <property type="entry name" value="Phosphatidylinositol (PI) phosphodiesterase"/>
    <property type="match status" value="1"/>
</dbReference>
<accession>A0A2U1DMT4</accession>
<comment type="caution">
    <text evidence="1">The sequence shown here is derived from an EMBL/GenBank/DDBJ whole genome shotgun (WGS) entry which is preliminary data.</text>
</comment>
<dbReference type="RefSeq" id="WP_116480547.1">
    <property type="nucleotide sequence ID" value="NZ_QEKV01000012.1"/>
</dbReference>
<dbReference type="InterPro" id="IPR017946">
    <property type="entry name" value="PLC-like_Pdiesterase_TIM-brl"/>
</dbReference>
<organism evidence="1 2">
    <name type="scientific">Ezakiella coagulans</name>
    <dbReference type="NCBI Taxonomy" id="46507"/>
    <lineage>
        <taxon>Bacteria</taxon>
        <taxon>Bacillati</taxon>
        <taxon>Bacillota</taxon>
        <taxon>Tissierellia</taxon>
        <taxon>Ezakiella</taxon>
    </lineage>
</organism>
<dbReference type="EMBL" id="QEKV01000012">
    <property type="protein sequence ID" value="PVY88994.1"/>
    <property type="molecule type" value="Genomic_DNA"/>
</dbReference>
<dbReference type="Gene3D" id="3.40.720.10">
    <property type="entry name" value="Alkaline Phosphatase, subunit A"/>
    <property type="match status" value="2"/>
</dbReference>
<proteinExistence type="predicted"/>
<gene>
    <name evidence="1" type="ORF">C7381_11219</name>
</gene>
<evidence type="ECO:0008006" key="3">
    <source>
        <dbReference type="Google" id="ProtNLM"/>
    </source>
</evidence>
<dbReference type="AlphaFoldDB" id="A0A2U1DMT4"/>
<name>A0A2U1DMT4_9FIRM</name>
<dbReference type="GO" id="GO:0008081">
    <property type="term" value="F:phosphoric diester hydrolase activity"/>
    <property type="evidence" value="ECO:0007669"/>
    <property type="project" value="InterPro"/>
</dbReference>
<dbReference type="Proteomes" id="UP000245793">
    <property type="component" value="Unassembled WGS sequence"/>
</dbReference>
<dbReference type="SUPFAM" id="SSF51695">
    <property type="entry name" value="PLC-like phosphodiesterases"/>
    <property type="match status" value="1"/>
</dbReference>
<evidence type="ECO:0000313" key="1">
    <source>
        <dbReference type="EMBL" id="PVY88994.1"/>
    </source>
</evidence>
<keyword evidence="2" id="KW-1185">Reference proteome</keyword>
<dbReference type="Gene3D" id="3.30.1120.170">
    <property type="match status" value="1"/>
</dbReference>
<sequence>MRKNFLTLFIALLLAVNNYIYIKAEGYGDFVNPVKKEMTRVDKGDYGFLMEHKENEMTGVFKDKSLVVLEVDGLLTSAIGRSYNNIQLSPFMTLLVSGAVYFNNYFLGSASKNPDDITLSTLYSIMPNQKYPGFKQIYNKDIKGLQNYFKNAGYTTIAQRNLEYGEEYVNYLTLGFDKVNINEKGGNTAVLKSLQKKIEEPGKKFIYAETLPFENPMTAFKGGALEEERTLFVQKIRELDNSLKDFISNFKNSSKAKDTILLIVGKNNVYNDLVNKEKTVETVLTKEKKLAEVNCPLIFVNGLQTKKYLNTIGSVDILPTLLNMFGLYENVYPMFGMDVFSKEKKDMDMATVQYDMNNRIAIYKSIAIDIKNADGGLKIDAYNRNGLGYVDASAYELVTRKSFRDSELSYGLVFLNKLKELAENKKILKLDNDKTIMHAGGELCGMTYTNMKEALDKNYSAGKRYFEMDFMLTSDGHPVNIHSWEGFVTKFYGAKYIEGETTYTKAEYDSMKSRHGYTQMDMEKTVEWFRNHKDAYLITDVKTENVKVLEKISKLAPDLKARIIPQIYKFDEYEPVKKMGFEKIILTLYMSNYTADQLADFATSHNLYAVTMSLSKFEKGLGNRLIEIGVPIFVHTINRQNLANQILEMGARRVYTDTL</sequence>
<evidence type="ECO:0000313" key="2">
    <source>
        <dbReference type="Proteomes" id="UP000245793"/>
    </source>
</evidence>
<dbReference type="GO" id="GO:0006629">
    <property type="term" value="P:lipid metabolic process"/>
    <property type="evidence" value="ECO:0007669"/>
    <property type="project" value="InterPro"/>
</dbReference>
<reference evidence="1 2" key="1">
    <citation type="submission" date="2018-04" db="EMBL/GenBank/DDBJ databases">
        <title>Genomic Encyclopedia of Type Strains, Phase IV (KMG-IV): sequencing the most valuable type-strain genomes for metagenomic binning, comparative biology and taxonomic classification.</title>
        <authorList>
            <person name="Goeker M."/>
        </authorList>
    </citation>
    <scope>NUCLEOTIDE SEQUENCE [LARGE SCALE GENOMIC DNA]</scope>
    <source>
        <strain evidence="1 2">DSM 20705</strain>
    </source>
</reference>